<gene>
    <name evidence="1" type="ORF">ABQM86_04665</name>
</gene>
<accession>A0AB39YU73</accession>
<proteinExistence type="predicted"/>
<sequence>MSIDFSRLGAPWETLEYTVNCPGQESCVYTPGSNTKRYAAVADNPLWIVGGTKTLEVTVYLTGSSTPLAKSTADLKWDPPFDPSACSTSATANFVV</sequence>
<evidence type="ECO:0000313" key="1">
    <source>
        <dbReference type="EMBL" id="XDV72471.1"/>
    </source>
</evidence>
<dbReference type="RefSeq" id="WP_337340416.1">
    <property type="nucleotide sequence ID" value="NZ_CP165735.1"/>
</dbReference>
<name>A0AB39YU73_9MICC</name>
<protein>
    <submittedName>
        <fullName evidence="1">Uncharacterized protein</fullName>
    </submittedName>
</protein>
<dbReference type="EMBL" id="CP165735">
    <property type="protein sequence ID" value="XDV72471.1"/>
    <property type="molecule type" value="Genomic_DNA"/>
</dbReference>
<reference evidence="1" key="1">
    <citation type="submission" date="2024-07" db="EMBL/GenBank/DDBJ databases">
        <authorList>
            <person name="Li J."/>
            <person name="Wei H."/>
            <person name="Ma J."/>
        </authorList>
    </citation>
    <scope>NUCLEOTIDE SEQUENCE</scope>
    <source>
        <strain evidence="1">AMU7</strain>
    </source>
</reference>
<dbReference type="AlphaFoldDB" id="A0AB39YU73"/>
<organism evidence="1">
    <name type="scientific">Paenarthrobacter sp. AMU7</name>
    <dbReference type="NCBI Taxonomy" id="3162492"/>
    <lineage>
        <taxon>Bacteria</taxon>
        <taxon>Bacillati</taxon>
        <taxon>Actinomycetota</taxon>
        <taxon>Actinomycetes</taxon>
        <taxon>Micrococcales</taxon>
        <taxon>Micrococcaceae</taxon>
        <taxon>Paenarthrobacter</taxon>
    </lineage>
</organism>